<keyword evidence="3" id="KW-1185">Reference proteome</keyword>
<evidence type="ECO:0000313" key="3">
    <source>
        <dbReference type="Proteomes" id="UP001172101"/>
    </source>
</evidence>
<gene>
    <name evidence="2" type="ORF">B0T26DRAFT_637662</name>
</gene>
<dbReference type="RefSeq" id="XP_060301410.1">
    <property type="nucleotide sequence ID" value="XM_060436948.1"/>
</dbReference>
<dbReference type="Proteomes" id="UP001172101">
    <property type="component" value="Unassembled WGS sequence"/>
</dbReference>
<organism evidence="2 3">
    <name type="scientific">Lasiosphaeria miniovina</name>
    <dbReference type="NCBI Taxonomy" id="1954250"/>
    <lineage>
        <taxon>Eukaryota</taxon>
        <taxon>Fungi</taxon>
        <taxon>Dikarya</taxon>
        <taxon>Ascomycota</taxon>
        <taxon>Pezizomycotina</taxon>
        <taxon>Sordariomycetes</taxon>
        <taxon>Sordariomycetidae</taxon>
        <taxon>Sordariales</taxon>
        <taxon>Lasiosphaeriaceae</taxon>
        <taxon>Lasiosphaeria</taxon>
    </lineage>
</organism>
<dbReference type="GeneID" id="85320218"/>
<dbReference type="EMBL" id="JAUIRO010000002">
    <property type="protein sequence ID" value="KAK0728555.1"/>
    <property type="molecule type" value="Genomic_DNA"/>
</dbReference>
<proteinExistence type="predicted"/>
<reference evidence="2" key="1">
    <citation type="submission" date="2023-06" db="EMBL/GenBank/DDBJ databases">
        <title>Genome-scale phylogeny and comparative genomics of the fungal order Sordariales.</title>
        <authorList>
            <consortium name="Lawrence Berkeley National Laboratory"/>
            <person name="Hensen N."/>
            <person name="Bonometti L."/>
            <person name="Westerberg I."/>
            <person name="Brannstrom I.O."/>
            <person name="Guillou S."/>
            <person name="Cros-Aarteil S."/>
            <person name="Calhoun S."/>
            <person name="Haridas S."/>
            <person name="Kuo A."/>
            <person name="Mondo S."/>
            <person name="Pangilinan J."/>
            <person name="Riley R."/>
            <person name="LaButti K."/>
            <person name="Andreopoulos B."/>
            <person name="Lipzen A."/>
            <person name="Chen C."/>
            <person name="Yanf M."/>
            <person name="Daum C."/>
            <person name="Ng V."/>
            <person name="Clum A."/>
            <person name="Steindorff A."/>
            <person name="Ohm R."/>
            <person name="Martin F."/>
            <person name="Silar P."/>
            <person name="Natvig D."/>
            <person name="Lalanne C."/>
            <person name="Gautier V."/>
            <person name="Ament-velasquez S.L."/>
            <person name="Kruys A."/>
            <person name="Hutchinson M.I."/>
            <person name="Powell A.J."/>
            <person name="Barry K."/>
            <person name="Miller A.N."/>
            <person name="Grigoriev I.V."/>
            <person name="Debuchy R."/>
            <person name="Gladieux P."/>
            <person name="Thoren M.H."/>
            <person name="Johannesson H."/>
        </authorList>
    </citation>
    <scope>NUCLEOTIDE SEQUENCE</scope>
    <source>
        <strain evidence="2">SMH2392-1A</strain>
    </source>
</reference>
<accession>A0AA40E692</accession>
<dbReference type="PANTHER" id="PTHR33112">
    <property type="entry name" value="DOMAIN PROTEIN, PUTATIVE-RELATED"/>
    <property type="match status" value="1"/>
</dbReference>
<comment type="caution">
    <text evidence="2">The sequence shown here is derived from an EMBL/GenBank/DDBJ whole genome shotgun (WGS) entry which is preliminary data.</text>
</comment>
<dbReference type="AlphaFoldDB" id="A0AA40E692"/>
<dbReference type="PANTHER" id="PTHR33112:SF16">
    <property type="entry name" value="HETEROKARYON INCOMPATIBILITY DOMAIN-CONTAINING PROTEIN"/>
    <property type="match status" value="1"/>
</dbReference>
<dbReference type="InterPro" id="IPR010730">
    <property type="entry name" value="HET"/>
</dbReference>
<protein>
    <recommendedName>
        <fullName evidence="1">Heterokaryon incompatibility domain-containing protein</fullName>
    </recommendedName>
</protein>
<dbReference type="Pfam" id="PF06985">
    <property type="entry name" value="HET"/>
    <property type="match status" value="1"/>
</dbReference>
<feature type="non-terminal residue" evidence="2">
    <location>
        <position position="1"/>
    </location>
</feature>
<name>A0AA40E692_9PEZI</name>
<feature type="domain" description="Heterokaryon incompatibility" evidence="1">
    <location>
        <begin position="11"/>
        <end position="70"/>
    </location>
</feature>
<evidence type="ECO:0000259" key="1">
    <source>
        <dbReference type="Pfam" id="PF06985"/>
    </source>
</evidence>
<sequence>MSDIDLQTASMVIRDAVAVCRKFRMRYLWLDALCIIQDGSQDWQRESAVMGKIFRNAYFTKCVVQEKTLARRLLLFGATSIRAEFGSKITIFQRLGEETPVSYSFWRGVTECYSACLLTFDKDRLQAISGVARFFAEATGDQYLAGMWRRDLWSSLFWKKQPLKHDSLSALVDSQESP</sequence>
<evidence type="ECO:0000313" key="2">
    <source>
        <dbReference type="EMBL" id="KAK0728555.1"/>
    </source>
</evidence>